<reference evidence="13 14" key="2">
    <citation type="journal article" date="2009" name="Proc. Natl. Acad. Sci. U.S.A.">
        <title>On the chimeric nature, thermophilic origin, and phylogenetic placement of the Thermotogales.</title>
        <authorList>
            <person name="Zhaxybayeva O."/>
            <person name="Swithers K.S."/>
            <person name="Lapierre P."/>
            <person name="Fournier G.P."/>
            <person name="Bickhart D.M."/>
            <person name="DeBoy R.T."/>
            <person name="Nelson K.E."/>
            <person name="Nesbo C.L."/>
            <person name="Doolittle W.F."/>
            <person name="Gogarten J.P."/>
            <person name="Noll K.M."/>
        </authorList>
    </citation>
    <scope>NUCLEOTIDE SEQUENCE [LARGE SCALE GENOMIC DNA]</scope>
    <source>
        <strain evidence="14">ATCC 35602 / DSM 5306 / Rt17-B1</strain>
    </source>
</reference>
<dbReference type="GO" id="GO:0050660">
    <property type="term" value="F:flavin adenine dinucleotide binding"/>
    <property type="evidence" value="ECO:0007669"/>
    <property type="project" value="InterPro"/>
</dbReference>
<feature type="binding site" evidence="11">
    <location>
        <position position="244"/>
    </location>
    <ligand>
        <name>[2Fe-2S] cluster</name>
        <dbReference type="ChEBI" id="CHEBI:190135"/>
    </ligand>
</feature>
<dbReference type="Proteomes" id="UP000002415">
    <property type="component" value="Chromosome"/>
</dbReference>
<dbReference type="Gene3D" id="2.40.30.10">
    <property type="entry name" value="Translation factors"/>
    <property type="match status" value="1"/>
</dbReference>
<dbReference type="InterPro" id="IPR050353">
    <property type="entry name" value="PyrK_electron_transfer"/>
</dbReference>
<dbReference type="GO" id="GO:0046872">
    <property type="term" value="F:metal ion binding"/>
    <property type="evidence" value="ECO:0007669"/>
    <property type="project" value="UniProtKB-KW"/>
</dbReference>
<evidence type="ECO:0000256" key="8">
    <source>
        <dbReference type="ARBA" id="ARBA00023004"/>
    </source>
</evidence>
<protein>
    <submittedName>
        <fullName evidence="13">Oxidoreductase FAD/NAD(P)-binding domain protein</fullName>
    </submittedName>
</protein>
<name>A7HJR5_FERNB</name>
<sequence>MFEHSDTINKIISKRKLSKGIHELWIFNPFVSKHTKPGQFVIIKVSEKGERIPLTIAETNGDNFRIVVKAVGKSTYELCSLKQGDILFDVAGPLGKPSEVKFYGNVLVIGGGVGIAAIYPIAKALKEVGNKLTVIIGARTIDDLIMKDEFEFADRVIKATDDGSSGQKGTVIDFMEEELRNSKYDIIWAVGPAIMMKFASEVADKHNLPIWVSLNSIMIDGTGMCGGCRTLIKNEKDGEIKYVCVDGPEFDGRYVDWDSFMKRLNQYKEQEKIAFERYLDQIGDISWL</sequence>
<evidence type="ECO:0000256" key="5">
    <source>
        <dbReference type="ARBA" id="ARBA00022723"/>
    </source>
</evidence>
<dbReference type="OrthoDB" id="9778346at2"/>
<dbReference type="AlphaFoldDB" id="A7HJR5"/>
<evidence type="ECO:0000256" key="9">
    <source>
        <dbReference type="ARBA" id="ARBA00023014"/>
    </source>
</evidence>
<evidence type="ECO:0000256" key="6">
    <source>
        <dbReference type="ARBA" id="ARBA00022827"/>
    </source>
</evidence>
<dbReference type="InterPro" id="IPR012165">
    <property type="entry name" value="Cyt_c3_hydrogenase_gsu"/>
</dbReference>
<dbReference type="InterPro" id="IPR017927">
    <property type="entry name" value="FAD-bd_FR_type"/>
</dbReference>
<dbReference type="CDD" id="cd06219">
    <property type="entry name" value="DHOD_e_trans_like1"/>
    <property type="match status" value="1"/>
</dbReference>
<dbReference type="PROSITE" id="PS51384">
    <property type="entry name" value="FAD_FR"/>
    <property type="match status" value="1"/>
</dbReference>
<comment type="similarity">
    <text evidence="1">Belongs to the PyrK family.</text>
</comment>
<dbReference type="PANTHER" id="PTHR43513">
    <property type="entry name" value="DIHYDROOROTATE DEHYDROGENASE B (NAD(+)), ELECTRON TRANSFER SUBUNIT"/>
    <property type="match status" value="1"/>
</dbReference>
<comment type="cofactor">
    <cofactor evidence="10">
        <name>[2Fe-2S] cluster</name>
        <dbReference type="ChEBI" id="CHEBI:190135"/>
    </cofactor>
</comment>
<dbReference type="KEGG" id="fno:Fnod_0282"/>
<evidence type="ECO:0000259" key="12">
    <source>
        <dbReference type="PROSITE" id="PS51384"/>
    </source>
</evidence>
<dbReference type="Pfam" id="PF10418">
    <property type="entry name" value="DHODB_Fe-S_bind"/>
    <property type="match status" value="1"/>
</dbReference>
<keyword evidence="2" id="KW-0813">Transport</keyword>
<dbReference type="Pfam" id="PF00175">
    <property type="entry name" value="NAD_binding_1"/>
    <property type="match status" value="1"/>
</dbReference>
<dbReference type="NCBIfam" id="NF004862">
    <property type="entry name" value="PRK06222.1"/>
    <property type="match status" value="1"/>
</dbReference>
<feature type="binding site" evidence="11">
    <location>
        <position position="228"/>
    </location>
    <ligand>
        <name>[2Fe-2S] cluster</name>
        <dbReference type="ChEBI" id="CHEBI:190135"/>
    </ligand>
</feature>
<dbReference type="SUPFAM" id="SSF63380">
    <property type="entry name" value="Riboflavin synthase domain-like"/>
    <property type="match status" value="1"/>
</dbReference>
<keyword evidence="5 11" id="KW-0479">Metal-binding</keyword>
<dbReference type="GO" id="GO:0051537">
    <property type="term" value="F:2 iron, 2 sulfur cluster binding"/>
    <property type="evidence" value="ECO:0007669"/>
    <property type="project" value="UniProtKB-KW"/>
</dbReference>
<gene>
    <name evidence="13" type="ordered locus">Fnod_0282</name>
</gene>
<evidence type="ECO:0000256" key="1">
    <source>
        <dbReference type="ARBA" id="ARBA00006422"/>
    </source>
</evidence>
<dbReference type="InterPro" id="IPR039261">
    <property type="entry name" value="FNR_nucleotide-bd"/>
</dbReference>
<keyword evidence="3" id="KW-0285">Flavoprotein</keyword>
<dbReference type="InterPro" id="IPR037117">
    <property type="entry name" value="Dihydroorotate_DH_ele_sf"/>
</dbReference>
<dbReference type="eggNOG" id="COG0543">
    <property type="taxonomic scope" value="Bacteria"/>
</dbReference>
<evidence type="ECO:0000313" key="14">
    <source>
        <dbReference type="Proteomes" id="UP000002415"/>
    </source>
</evidence>
<feature type="domain" description="FAD-binding FR-type" evidence="12">
    <location>
        <begin position="4"/>
        <end position="100"/>
    </location>
</feature>
<organism evidence="13 14">
    <name type="scientific">Fervidobacterium nodosum (strain ATCC 35602 / DSM 5306 / Rt17-B1)</name>
    <dbReference type="NCBI Taxonomy" id="381764"/>
    <lineage>
        <taxon>Bacteria</taxon>
        <taxon>Thermotogati</taxon>
        <taxon>Thermotogota</taxon>
        <taxon>Thermotogae</taxon>
        <taxon>Thermotogales</taxon>
        <taxon>Fervidobacteriaceae</taxon>
        <taxon>Fervidobacterium</taxon>
    </lineage>
</organism>
<evidence type="ECO:0000313" key="13">
    <source>
        <dbReference type="EMBL" id="ABS60148.1"/>
    </source>
</evidence>
<dbReference type="InterPro" id="IPR019480">
    <property type="entry name" value="Dihydroorotate_DH_Fe-S-bd"/>
</dbReference>
<proteinExistence type="inferred from homology"/>
<dbReference type="PIRSF" id="PIRSF006816">
    <property type="entry name" value="Cyc3_hyd_g"/>
    <property type="match status" value="1"/>
</dbReference>
<reference evidence="13 14" key="1">
    <citation type="submission" date="2007-07" db="EMBL/GenBank/DDBJ databases">
        <title>Complete sequence of Fervidobacterium nodosum Rt17-B1.</title>
        <authorList>
            <consortium name="US DOE Joint Genome Institute"/>
            <person name="Copeland A."/>
            <person name="Lucas S."/>
            <person name="Lapidus A."/>
            <person name="Barry K."/>
            <person name="Glavina del Rio T."/>
            <person name="Dalin E."/>
            <person name="Tice H."/>
            <person name="Pitluck S."/>
            <person name="Saunders E."/>
            <person name="Brettin T."/>
            <person name="Bruce D."/>
            <person name="Detter J.C."/>
            <person name="Han C."/>
            <person name="Schmutz J."/>
            <person name="Larimer F."/>
            <person name="Land M."/>
            <person name="Hauser L."/>
            <person name="Kyrpides N."/>
            <person name="Mikhailova N."/>
            <person name="Nelson K."/>
            <person name="Gogarten J.P."/>
            <person name="Noll K."/>
            <person name="Richardson P."/>
        </authorList>
    </citation>
    <scope>NUCLEOTIDE SEQUENCE [LARGE SCALE GENOMIC DNA]</scope>
    <source>
        <strain evidence="14">ATCC 35602 / DSM 5306 / Rt17-B1</strain>
    </source>
</reference>
<feature type="binding site" evidence="11">
    <location>
        <position position="225"/>
    </location>
    <ligand>
        <name>[2Fe-2S] cluster</name>
        <dbReference type="ChEBI" id="CHEBI:190135"/>
    </ligand>
</feature>
<keyword evidence="4 11" id="KW-0001">2Fe-2S</keyword>
<comment type="cofactor">
    <cofactor evidence="11">
        <name>[2Fe-2S] cluster</name>
        <dbReference type="ChEBI" id="CHEBI:190135"/>
    </cofactor>
    <text evidence="11">Binds 1 [2Fe-2S] cluster per subunit.</text>
</comment>
<dbReference type="Gene3D" id="2.10.240.10">
    <property type="entry name" value="Dihydroorotate dehydrogenase, electron transfer subunit"/>
    <property type="match status" value="1"/>
</dbReference>
<accession>A7HJR5</accession>
<evidence type="ECO:0000256" key="4">
    <source>
        <dbReference type="ARBA" id="ARBA00022714"/>
    </source>
</evidence>
<evidence type="ECO:0000256" key="10">
    <source>
        <dbReference type="ARBA" id="ARBA00034078"/>
    </source>
</evidence>
<evidence type="ECO:0000256" key="11">
    <source>
        <dbReference type="PIRSR" id="PIRSR006816-2"/>
    </source>
</evidence>
<keyword evidence="9 11" id="KW-0411">Iron-sulfur</keyword>
<keyword evidence="14" id="KW-1185">Reference proteome</keyword>
<keyword evidence="8 11" id="KW-0408">Iron</keyword>
<dbReference type="STRING" id="381764.Fnod_0282"/>
<keyword evidence="7" id="KW-0249">Electron transport</keyword>
<evidence type="ECO:0000256" key="3">
    <source>
        <dbReference type="ARBA" id="ARBA00022630"/>
    </source>
</evidence>
<dbReference type="RefSeq" id="WP_011993470.1">
    <property type="nucleotide sequence ID" value="NC_009718.1"/>
</dbReference>
<keyword evidence="6" id="KW-0274">FAD</keyword>
<dbReference type="EMBL" id="CP000771">
    <property type="protein sequence ID" value="ABS60148.1"/>
    <property type="molecule type" value="Genomic_DNA"/>
</dbReference>
<evidence type="ECO:0000256" key="2">
    <source>
        <dbReference type="ARBA" id="ARBA00022448"/>
    </source>
</evidence>
<dbReference type="SUPFAM" id="SSF52343">
    <property type="entry name" value="Ferredoxin reductase-like, C-terminal NADP-linked domain"/>
    <property type="match status" value="1"/>
</dbReference>
<dbReference type="HOGENOM" id="CLU_003827_1_0_0"/>
<dbReference type="InterPro" id="IPR001433">
    <property type="entry name" value="OxRdtase_FAD/NAD-bd"/>
</dbReference>
<evidence type="ECO:0000256" key="7">
    <source>
        <dbReference type="ARBA" id="ARBA00022982"/>
    </source>
</evidence>
<dbReference type="PANTHER" id="PTHR43513:SF3">
    <property type="entry name" value="DIHYDROOROTATE DEHYDROGENASE B (NAD(+)), ELECTRON TRANSFER SUBUNIT-RELATED"/>
    <property type="match status" value="1"/>
</dbReference>
<dbReference type="Gene3D" id="3.40.50.80">
    <property type="entry name" value="Nucleotide-binding domain of ferredoxin-NADP reductase (FNR) module"/>
    <property type="match status" value="1"/>
</dbReference>
<dbReference type="GO" id="GO:0006221">
    <property type="term" value="P:pyrimidine nucleotide biosynthetic process"/>
    <property type="evidence" value="ECO:0007669"/>
    <property type="project" value="InterPro"/>
</dbReference>
<dbReference type="InterPro" id="IPR017938">
    <property type="entry name" value="Riboflavin_synthase-like_b-brl"/>
</dbReference>
<dbReference type="GO" id="GO:0016491">
    <property type="term" value="F:oxidoreductase activity"/>
    <property type="evidence" value="ECO:0007669"/>
    <property type="project" value="InterPro"/>
</dbReference>